<keyword evidence="2" id="KW-0808">Transferase</keyword>
<keyword evidence="5" id="KW-1185">Reference proteome</keyword>
<accession>A0ABX9A4S8</accession>
<dbReference type="Proteomes" id="UP000824321">
    <property type="component" value="Chromosome"/>
</dbReference>
<reference evidence="4 5" key="1">
    <citation type="submission" date="2021-08" db="EMBL/GenBank/DDBJ databases">
        <title>Comparative Genomics Analysis of the Genus Qipengyuania Reveals Extensive Genetic Diversity and Metabolic Versatility, Including the Description of Fifteen Novel Species.</title>
        <authorList>
            <person name="Liu Y."/>
        </authorList>
    </citation>
    <scope>NUCLEOTIDE SEQUENCE [LARGE SCALE GENOMIC DNA]</scope>
    <source>
        <strain evidence="4 5">1NDH1</strain>
    </source>
</reference>
<organism evidence="4 5">
    <name type="scientific">Qipengyuania gelatinilytica</name>
    <dbReference type="NCBI Taxonomy" id="2867231"/>
    <lineage>
        <taxon>Bacteria</taxon>
        <taxon>Pseudomonadati</taxon>
        <taxon>Pseudomonadota</taxon>
        <taxon>Alphaproteobacteria</taxon>
        <taxon>Sphingomonadales</taxon>
        <taxon>Erythrobacteraceae</taxon>
        <taxon>Qipengyuania</taxon>
    </lineage>
</organism>
<feature type="compositionally biased region" description="Polar residues" evidence="3">
    <location>
        <begin position="1"/>
        <end position="10"/>
    </location>
</feature>
<evidence type="ECO:0000256" key="1">
    <source>
        <dbReference type="ARBA" id="ARBA00007274"/>
    </source>
</evidence>
<dbReference type="InterPro" id="IPR051159">
    <property type="entry name" value="Hexapeptide_acetyltransf"/>
</dbReference>
<gene>
    <name evidence="4" type="ORF">K3136_06240</name>
</gene>
<dbReference type="RefSeq" id="WP_221432005.1">
    <property type="nucleotide sequence ID" value="NZ_CP081294.1"/>
</dbReference>
<dbReference type="PANTHER" id="PTHR23416">
    <property type="entry name" value="SIALIC ACID SYNTHASE-RELATED"/>
    <property type="match status" value="1"/>
</dbReference>
<proteinExistence type="inferred from homology"/>
<feature type="region of interest" description="Disordered" evidence="3">
    <location>
        <begin position="1"/>
        <end position="22"/>
    </location>
</feature>
<protein>
    <submittedName>
        <fullName evidence="4">Colanic acid biosynthesis acetyltransferase</fullName>
    </submittedName>
</protein>
<dbReference type="InterPro" id="IPR011004">
    <property type="entry name" value="Trimer_LpxA-like_sf"/>
</dbReference>
<comment type="similarity">
    <text evidence="1">Belongs to the transferase hexapeptide repeat family.</text>
</comment>
<evidence type="ECO:0000313" key="4">
    <source>
        <dbReference type="EMBL" id="QZD96281.1"/>
    </source>
</evidence>
<dbReference type="PANTHER" id="PTHR23416:SF23">
    <property type="entry name" value="ACETYLTRANSFERASE C18B11.09C-RELATED"/>
    <property type="match status" value="1"/>
</dbReference>
<name>A0ABX9A4S8_9SPHN</name>
<dbReference type="Gene3D" id="2.160.10.10">
    <property type="entry name" value="Hexapeptide repeat proteins"/>
    <property type="match status" value="1"/>
</dbReference>
<evidence type="ECO:0000313" key="5">
    <source>
        <dbReference type="Proteomes" id="UP000824321"/>
    </source>
</evidence>
<dbReference type="SUPFAM" id="SSF51161">
    <property type="entry name" value="Trimeric LpxA-like enzymes"/>
    <property type="match status" value="1"/>
</dbReference>
<evidence type="ECO:0000256" key="3">
    <source>
        <dbReference type="SAM" id="MobiDB-lite"/>
    </source>
</evidence>
<sequence length="197" mass="20741">MSAKGSTSQPLDAKGAGSASGGPSFSLVNRIARVVWQVAWLALARWTPPPLHAWRAMVLRMFGAKLGGGCRVHASVRIWLPANLELGDNVLIGPGAILYNQGRIAIGSDAVVSQRAHICASTHDVSDSNFQLVLRPISLGPEVWVAAEAFVGPGVTMGEGAVLAARGALFEDAKSWSIYRGNPAVKLKPRVLRAGEA</sequence>
<evidence type="ECO:0000256" key="2">
    <source>
        <dbReference type="ARBA" id="ARBA00022679"/>
    </source>
</evidence>
<dbReference type="EMBL" id="CP081294">
    <property type="protein sequence ID" value="QZD96281.1"/>
    <property type="molecule type" value="Genomic_DNA"/>
</dbReference>
<dbReference type="CDD" id="cd05825">
    <property type="entry name" value="LbH_wcaF_like"/>
    <property type="match status" value="1"/>
</dbReference>
<feature type="compositionally biased region" description="Low complexity" evidence="3">
    <location>
        <begin position="13"/>
        <end position="22"/>
    </location>
</feature>